<gene>
    <name evidence="1" type="ORF">GCM10023081_20170</name>
</gene>
<sequence length="47" mass="5026">MENGVIETSSVFGRRGGELALMPSADLSHHKLERAGIDVADLMEVVS</sequence>
<comment type="caution">
    <text evidence="1">The sequence shown here is derived from an EMBL/GenBank/DDBJ whole genome shotgun (WGS) entry which is preliminary data.</text>
</comment>
<keyword evidence="2" id="KW-1185">Reference proteome</keyword>
<dbReference type="EMBL" id="BAABEO010000012">
    <property type="protein sequence ID" value="GAA3682039.1"/>
    <property type="molecule type" value="Genomic_DNA"/>
</dbReference>
<name>A0ABP7C719_9MICC</name>
<evidence type="ECO:0000313" key="1">
    <source>
        <dbReference type="EMBL" id="GAA3682039.1"/>
    </source>
</evidence>
<proteinExistence type="predicted"/>
<reference evidence="2" key="1">
    <citation type="journal article" date="2019" name="Int. J. Syst. Evol. Microbiol.">
        <title>The Global Catalogue of Microorganisms (GCM) 10K type strain sequencing project: providing services to taxonomists for standard genome sequencing and annotation.</title>
        <authorList>
            <consortium name="The Broad Institute Genomics Platform"/>
            <consortium name="The Broad Institute Genome Sequencing Center for Infectious Disease"/>
            <person name="Wu L."/>
            <person name="Ma J."/>
        </authorList>
    </citation>
    <scope>NUCLEOTIDE SEQUENCE [LARGE SCALE GENOMIC DNA]</scope>
    <source>
        <strain evidence="2">JCM 30742</strain>
    </source>
</reference>
<accession>A0ABP7C719</accession>
<protein>
    <submittedName>
        <fullName evidence="1">Uncharacterized protein</fullName>
    </submittedName>
</protein>
<organism evidence="1 2">
    <name type="scientific">Arthrobacter ginkgonis</name>
    <dbReference type="NCBI Taxonomy" id="1630594"/>
    <lineage>
        <taxon>Bacteria</taxon>
        <taxon>Bacillati</taxon>
        <taxon>Actinomycetota</taxon>
        <taxon>Actinomycetes</taxon>
        <taxon>Micrococcales</taxon>
        <taxon>Micrococcaceae</taxon>
        <taxon>Arthrobacter</taxon>
    </lineage>
</organism>
<evidence type="ECO:0000313" key="2">
    <source>
        <dbReference type="Proteomes" id="UP001500752"/>
    </source>
</evidence>
<dbReference type="Proteomes" id="UP001500752">
    <property type="component" value="Unassembled WGS sequence"/>
</dbReference>